<comment type="caution">
    <text evidence="2">The sequence shown here is derived from an EMBL/GenBank/DDBJ whole genome shotgun (WGS) entry which is preliminary data.</text>
</comment>
<protein>
    <submittedName>
        <fullName evidence="2">Uncharacterized protein</fullName>
    </submittedName>
</protein>
<feature type="compositionally biased region" description="Low complexity" evidence="1">
    <location>
        <begin position="238"/>
        <end position="251"/>
    </location>
</feature>
<accession>A0A7J6UQA5</accession>
<keyword evidence="3" id="KW-1185">Reference proteome</keyword>
<feature type="compositionally biased region" description="Acidic residues" evidence="1">
    <location>
        <begin position="62"/>
        <end position="71"/>
    </location>
</feature>
<sequence>MFCCNSVYKAVSSDHRRHQLSLLRHILCGDGKVSESTPENQTALHFLCGAELPSEETPREVGEDDESEEEDKPPTLALAAVPRLRGAFSYAAYMTRHRHLIEAVDLLLEAKANIHVRDHHSATPLSYYQLQYQLLERKLSHFDLGKSAAASFLTDPSGLHSTLSIKLGAEPSLLVAETSMVPAASGIHRPWTAESSGRPPTAARQANLSQAARCLLPPLSATSYSISSSREVAGTAISASSASLSSTPPLSYQAPDQVLSVTSQE</sequence>
<dbReference type="AlphaFoldDB" id="A0A7J6UQA5"/>
<organism evidence="2 3">
    <name type="scientific">Perkinsus olseni</name>
    <name type="common">Perkinsus atlanticus</name>
    <dbReference type="NCBI Taxonomy" id="32597"/>
    <lineage>
        <taxon>Eukaryota</taxon>
        <taxon>Sar</taxon>
        <taxon>Alveolata</taxon>
        <taxon>Perkinsozoa</taxon>
        <taxon>Perkinsea</taxon>
        <taxon>Perkinsida</taxon>
        <taxon>Perkinsidae</taxon>
        <taxon>Perkinsus</taxon>
    </lineage>
</organism>
<evidence type="ECO:0000256" key="1">
    <source>
        <dbReference type="SAM" id="MobiDB-lite"/>
    </source>
</evidence>
<evidence type="ECO:0000313" key="2">
    <source>
        <dbReference type="EMBL" id="KAF4759161.1"/>
    </source>
</evidence>
<dbReference type="Gene3D" id="1.25.40.20">
    <property type="entry name" value="Ankyrin repeat-containing domain"/>
    <property type="match status" value="1"/>
</dbReference>
<dbReference type="InterPro" id="IPR036770">
    <property type="entry name" value="Ankyrin_rpt-contain_sf"/>
</dbReference>
<gene>
    <name evidence="2" type="ORF">FOZ63_008738</name>
</gene>
<dbReference type="EMBL" id="JABANO010000511">
    <property type="protein sequence ID" value="KAF4759161.1"/>
    <property type="molecule type" value="Genomic_DNA"/>
</dbReference>
<evidence type="ECO:0000313" key="3">
    <source>
        <dbReference type="Proteomes" id="UP000553632"/>
    </source>
</evidence>
<proteinExistence type="predicted"/>
<name>A0A7J6UQA5_PEROL</name>
<dbReference type="Proteomes" id="UP000553632">
    <property type="component" value="Unassembled WGS sequence"/>
</dbReference>
<reference evidence="2 3" key="1">
    <citation type="submission" date="2020-04" db="EMBL/GenBank/DDBJ databases">
        <title>Perkinsus olseni comparative genomics.</title>
        <authorList>
            <person name="Bogema D.R."/>
        </authorList>
    </citation>
    <scope>NUCLEOTIDE SEQUENCE [LARGE SCALE GENOMIC DNA]</scope>
    <source>
        <strain evidence="2 3">ATCC PRA-207</strain>
    </source>
</reference>
<feature type="region of interest" description="Disordered" evidence="1">
    <location>
        <begin position="54"/>
        <end position="73"/>
    </location>
</feature>
<feature type="region of interest" description="Disordered" evidence="1">
    <location>
        <begin position="237"/>
        <end position="265"/>
    </location>
</feature>